<proteinExistence type="predicted"/>
<dbReference type="AlphaFoldDB" id="D4YLF4"/>
<accession>D4YLF4</accession>
<gene>
    <name evidence="2" type="ORF">HMPREF0183_0764</name>
</gene>
<dbReference type="Proteomes" id="UP000005714">
    <property type="component" value="Unassembled WGS sequence"/>
</dbReference>
<evidence type="ECO:0000313" key="3">
    <source>
        <dbReference type="Proteomes" id="UP000005714"/>
    </source>
</evidence>
<dbReference type="Pfam" id="PF07751">
    <property type="entry name" value="Abi_2"/>
    <property type="match status" value="1"/>
</dbReference>
<reference evidence="2 3" key="1">
    <citation type="submission" date="2010-04" db="EMBL/GenBank/DDBJ databases">
        <authorList>
            <person name="Qin X."/>
            <person name="Bachman B."/>
            <person name="Battles P."/>
            <person name="Bell A."/>
            <person name="Bess C."/>
            <person name="Bickham C."/>
            <person name="Chaboub L."/>
            <person name="Chen D."/>
            <person name="Coyle M."/>
            <person name="Deiros D.R."/>
            <person name="Dinh H."/>
            <person name="Forbes L."/>
            <person name="Fowler G."/>
            <person name="Francisco L."/>
            <person name="Fu Q."/>
            <person name="Gubbala S."/>
            <person name="Hale W."/>
            <person name="Han Y."/>
            <person name="Hemphill L."/>
            <person name="Highlander S.K."/>
            <person name="Hirani K."/>
            <person name="Hogues M."/>
            <person name="Jackson L."/>
            <person name="Jakkamsetti A."/>
            <person name="Javaid M."/>
            <person name="Jiang H."/>
            <person name="Korchina V."/>
            <person name="Kovar C."/>
            <person name="Lara F."/>
            <person name="Lee S."/>
            <person name="Mata R."/>
            <person name="Mathew T."/>
            <person name="Moen C."/>
            <person name="Morales K."/>
            <person name="Munidasa M."/>
            <person name="Nazareth L."/>
            <person name="Ngo R."/>
            <person name="Nguyen L."/>
            <person name="Okwuonu G."/>
            <person name="Ongeri F."/>
            <person name="Patil S."/>
            <person name="Petrosino J."/>
            <person name="Pham C."/>
            <person name="Pham P."/>
            <person name="Pu L.-L."/>
            <person name="Puazo M."/>
            <person name="Raj R."/>
            <person name="Reid J."/>
            <person name="Rouhana J."/>
            <person name="Saada N."/>
            <person name="Shang Y."/>
            <person name="Simmons D."/>
            <person name="Thornton R."/>
            <person name="Warren J."/>
            <person name="Weissenberger G."/>
            <person name="Zhang J."/>
            <person name="Zhang L."/>
            <person name="Zhou C."/>
            <person name="Zhu D."/>
            <person name="Muzny D."/>
            <person name="Worley K."/>
            <person name="Gibbs R."/>
        </authorList>
    </citation>
    <scope>NUCLEOTIDE SEQUENCE [LARGE SCALE GENOMIC DNA]</scope>
    <source>
        <strain evidence="2 3">ATCC 49030</strain>
    </source>
</reference>
<dbReference type="eggNOG" id="COG4823">
    <property type="taxonomic scope" value="Bacteria"/>
</dbReference>
<dbReference type="EMBL" id="ADNU01000021">
    <property type="protein sequence ID" value="EFG47988.1"/>
    <property type="molecule type" value="Genomic_DNA"/>
</dbReference>
<protein>
    <submittedName>
        <fullName evidence="2">Abi-like protein</fullName>
    </submittedName>
</protein>
<dbReference type="RefSeq" id="WP_005882906.1">
    <property type="nucleotide sequence ID" value="NZ_ADNU01000021.1"/>
</dbReference>
<dbReference type="InterPro" id="IPR011664">
    <property type="entry name" value="Abi_system_AbiD/AbiF-like"/>
</dbReference>
<comment type="caution">
    <text evidence="2">The sequence shown here is derived from an EMBL/GenBank/DDBJ whole genome shotgun (WGS) entry which is preliminary data.</text>
</comment>
<dbReference type="OrthoDB" id="5363652at2"/>
<organism evidence="2 3">
    <name type="scientific">Brevibacterium mcbrellneri ATCC 49030</name>
    <dbReference type="NCBI Taxonomy" id="585530"/>
    <lineage>
        <taxon>Bacteria</taxon>
        <taxon>Bacillati</taxon>
        <taxon>Actinomycetota</taxon>
        <taxon>Actinomycetes</taxon>
        <taxon>Micrococcales</taxon>
        <taxon>Brevibacteriaceae</taxon>
        <taxon>Brevibacterium</taxon>
    </lineage>
</organism>
<evidence type="ECO:0000256" key="1">
    <source>
        <dbReference type="SAM" id="MobiDB-lite"/>
    </source>
</evidence>
<sequence>MTLPESSYAKPFLTVPEQVRRLRERGMDCGDDAYAAEVLERYGYYRLSGYWHIYRDRPAHPAAQYDDGGREIRLNTFITGASLSRVVALYEFDHELRTRLGDVLSTIEVAIRFFIGHQLGKADKFAHRVPDALDAVRGAKQCPHAVLTNKYRDWLKEYNRDEKRARGDFVAHFREKYGPHLPIWVATEVMSFGVLSNLYRLMRQSDKKILAARFQVHAADGRGDCKALANWLNSLRNVRNICAHYGRVWNRTFDVIIDVPGQARRSEGDRLAPLADDGVNNRLYGVLLVMRHLMLSIDPGNTNVVDLTDYIDKQSQILDFDMRQLGFPANWKDSLIWDPTFALDRSPMMAASLLDRTESLTAPNAREALTSAEPKPKTEPRTLDQQAAATRAAQKSLLRKYLQDQTVIEIELGGTKYYPAFQFRDGKIIDALADINQKLALSCGDAERTVVAKALLDWWLTPHPSLLRGTTGAHQSPLDLLNDLPEADFAEVVRATDVLSSFVVPGPGSV</sequence>
<name>D4YLF4_9MICO</name>
<feature type="region of interest" description="Disordered" evidence="1">
    <location>
        <begin position="367"/>
        <end position="389"/>
    </location>
</feature>
<keyword evidence="3" id="KW-1185">Reference proteome</keyword>
<evidence type="ECO:0000313" key="2">
    <source>
        <dbReference type="EMBL" id="EFG47988.1"/>
    </source>
</evidence>